<dbReference type="GeneID" id="19404487"/>
<evidence type="ECO:0000259" key="8">
    <source>
        <dbReference type="Pfam" id="PF04082"/>
    </source>
</evidence>
<keyword evidence="4" id="KW-0238">DNA-binding</keyword>
<evidence type="ECO:0000313" key="10">
    <source>
        <dbReference type="Proteomes" id="UP000016935"/>
    </source>
</evidence>
<accession>R0JZU9</accession>
<keyword evidence="2" id="KW-0862">Zinc</keyword>
<feature type="compositionally biased region" description="Polar residues" evidence="7">
    <location>
        <begin position="59"/>
        <end position="68"/>
    </location>
</feature>
<evidence type="ECO:0000256" key="1">
    <source>
        <dbReference type="ARBA" id="ARBA00022723"/>
    </source>
</evidence>
<feature type="domain" description="Xylanolytic transcriptional activator regulatory" evidence="8">
    <location>
        <begin position="152"/>
        <end position="351"/>
    </location>
</feature>
<organism evidence="9 10">
    <name type="scientific">Exserohilum turcicum (strain 28A)</name>
    <name type="common">Northern leaf blight fungus</name>
    <name type="synonym">Setosphaeria turcica</name>
    <dbReference type="NCBI Taxonomy" id="671987"/>
    <lineage>
        <taxon>Eukaryota</taxon>
        <taxon>Fungi</taxon>
        <taxon>Dikarya</taxon>
        <taxon>Ascomycota</taxon>
        <taxon>Pezizomycotina</taxon>
        <taxon>Dothideomycetes</taxon>
        <taxon>Pleosporomycetidae</taxon>
        <taxon>Pleosporales</taxon>
        <taxon>Pleosporineae</taxon>
        <taxon>Pleosporaceae</taxon>
        <taxon>Exserohilum</taxon>
    </lineage>
</organism>
<dbReference type="GO" id="GO:0003677">
    <property type="term" value="F:DNA binding"/>
    <property type="evidence" value="ECO:0007669"/>
    <property type="project" value="UniProtKB-KW"/>
</dbReference>
<dbReference type="Pfam" id="PF04082">
    <property type="entry name" value="Fungal_trans"/>
    <property type="match status" value="1"/>
</dbReference>
<dbReference type="AlphaFoldDB" id="R0JZU9"/>
<dbReference type="InterPro" id="IPR007219">
    <property type="entry name" value="XnlR_reg_dom"/>
</dbReference>
<keyword evidence="3" id="KW-0805">Transcription regulation</keyword>
<feature type="region of interest" description="Disordered" evidence="7">
    <location>
        <begin position="108"/>
        <end position="142"/>
    </location>
</feature>
<dbReference type="STRING" id="671987.R0JZU9"/>
<dbReference type="InterPro" id="IPR051615">
    <property type="entry name" value="Transcr_Regulatory_Elem"/>
</dbReference>
<dbReference type="Proteomes" id="UP000016935">
    <property type="component" value="Unassembled WGS sequence"/>
</dbReference>
<dbReference type="PANTHER" id="PTHR31313:SF81">
    <property type="entry name" value="TY1 ENHANCER ACTIVATOR"/>
    <property type="match status" value="1"/>
</dbReference>
<proteinExistence type="predicted"/>
<reference evidence="9 10" key="2">
    <citation type="journal article" date="2013" name="PLoS Genet.">
        <title>Comparative genome structure, secondary metabolite, and effector coding capacity across Cochliobolus pathogens.</title>
        <authorList>
            <person name="Condon B.J."/>
            <person name="Leng Y."/>
            <person name="Wu D."/>
            <person name="Bushley K.E."/>
            <person name="Ohm R.A."/>
            <person name="Otillar R."/>
            <person name="Martin J."/>
            <person name="Schackwitz W."/>
            <person name="Grimwood J."/>
            <person name="MohdZainudin N."/>
            <person name="Xue C."/>
            <person name="Wang R."/>
            <person name="Manning V.A."/>
            <person name="Dhillon B."/>
            <person name="Tu Z.J."/>
            <person name="Steffenson B.J."/>
            <person name="Salamov A."/>
            <person name="Sun H."/>
            <person name="Lowry S."/>
            <person name="LaButti K."/>
            <person name="Han J."/>
            <person name="Copeland A."/>
            <person name="Lindquist E."/>
            <person name="Barry K."/>
            <person name="Schmutz J."/>
            <person name="Baker S.E."/>
            <person name="Ciuffetti L.M."/>
            <person name="Grigoriev I.V."/>
            <person name="Zhong S."/>
            <person name="Turgeon B.G."/>
        </authorList>
    </citation>
    <scope>NUCLEOTIDE SEQUENCE [LARGE SCALE GENOMIC DNA]</scope>
    <source>
        <strain evidence="10">28A</strain>
    </source>
</reference>
<evidence type="ECO:0000313" key="9">
    <source>
        <dbReference type="EMBL" id="EOA86418.1"/>
    </source>
</evidence>
<evidence type="ECO:0000256" key="6">
    <source>
        <dbReference type="ARBA" id="ARBA00023242"/>
    </source>
</evidence>
<dbReference type="CDD" id="cd12148">
    <property type="entry name" value="fungal_TF_MHR"/>
    <property type="match status" value="1"/>
</dbReference>
<keyword evidence="1" id="KW-0479">Metal-binding</keyword>
<dbReference type="PANTHER" id="PTHR31313">
    <property type="entry name" value="TY1 ENHANCER ACTIVATOR"/>
    <property type="match status" value="1"/>
</dbReference>
<dbReference type="OrthoDB" id="4161332at2759"/>
<keyword evidence="10" id="KW-1185">Reference proteome</keyword>
<sequence>MIGGLTSRLESLESTLNKRLPPVESTATIDFDHHCQDAFYENINLDVSPLMDTFPDPNPVSTSSTENIWNVPFPPLDDPETSNASGTSPFPEQAPFSAGLYQPVIENHGNSDLAFDDGQDLTSPQNSHESRARDQRSGSSVGGLPRVCQAEFFGWTSQPYHYLDVACMNSGKRKLNHSSQLYSPFLEEIMLACAARDSTSKTMQSAGTVFAQRAKATLVHYLQDPTIAVVQGLILLGAFEVTTGNVNLGWTFHGVAFRMLFDLGLHQSPSSCLDDMSPIPEEGYLFAQRLFLVGFCHDTIFFWFIGRPRSVPFDAVQRVLTNSKLRDATDLIPCNLLAWTELSIIASNLQDVLNSSKPITCQDVEQLAATMDTLQNWHNALPSDIAWSDVETPLLSPSLQALHVQFFSIQVTFHRISRNSGLNFSEDALQGSSILPGFTAEESSRIPLENTVRISKAVEVQENAYDVECFVPVMNDCMYCAARVLIQHLNSVASLGGDLEILEEKTALTVILKVLQNISNRFPVVCEMLRSLTESLTNTQLTSRLERQGVDI</sequence>
<dbReference type="eggNOG" id="ENOG502SJ4V">
    <property type="taxonomic scope" value="Eukaryota"/>
</dbReference>
<feature type="compositionally biased region" description="Polar residues" evidence="7">
    <location>
        <begin position="81"/>
        <end position="90"/>
    </location>
</feature>
<reference evidence="9 10" key="1">
    <citation type="journal article" date="2012" name="PLoS Pathog.">
        <title>Diverse lifestyles and strategies of plant pathogenesis encoded in the genomes of eighteen Dothideomycetes fungi.</title>
        <authorList>
            <person name="Ohm R.A."/>
            <person name="Feau N."/>
            <person name="Henrissat B."/>
            <person name="Schoch C.L."/>
            <person name="Horwitz B.A."/>
            <person name="Barry K.W."/>
            <person name="Condon B.J."/>
            <person name="Copeland A.C."/>
            <person name="Dhillon B."/>
            <person name="Glaser F."/>
            <person name="Hesse C.N."/>
            <person name="Kosti I."/>
            <person name="LaButti K."/>
            <person name="Lindquist E.A."/>
            <person name="Lucas S."/>
            <person name="Salamov A.A."/>
            <person name="Bradshaw R.E."/>
            <person name="Ciuffetti L."/>
            <person name="Hamelin R.C."/>
            <person name="Kema G.H.J."/>
            <person name="Lawrence C."/>
            <person name="Scott J.A."/>
            <person name="Spatafora J.W."/>
            <person name="Turgeon B.G."/>
            <person name="de Wit P.J.G.M."/>
            <person name="Zhong S."/>
            <person name="Goodwin S.B."/>
            <person name="Grigoriev I.V."/>
        </authorList>
    </citation>
    <scope>NUCLEOTIDE SEQUENCE [LARGE SCALE GENOMIC DNA]</scope>
    <source>
        <strain evidence="10">28A</strain>
    </source>
</reference>
<dbReference type="RefSeq" id="XP_008025910.1">
    <property type="nucleotide sequence ID" value="XM_008027719.1"/>
</dbReference>
<dbReference type="GO" id="GO:0006351">
    <property type="term" value="P:DNA-templated transcription"/>
    <property type="evidence" value="ECO:0007669"/>
    <property type="project" value="InterPro"/>
</dbReference>
<protein>
    <recommendedName>
        <fullName evidence="8">Xylanolytic transcriptional activator regulatory domain-containing protein</fullName>
    </recommendedName>
</protein>
<evidence type="ECO:0000256" key="2">
    <source>
        <dbReference type="ARBA" id="ARBA00022833"/>
    </source>
</evidence>
<dbReference type="GO" id="GO:0008270">
    <property type="term" value="F:zinc ion binding"/>
    <property type="evidence" value="ECO:0007669"/>
    <property type="project" value="InterPro"/>
</dbReference>
<evidence type="ECO:0000256" key="7">
    <source>
        <dbReference type="SAM" id="MobiDB-lite"/>
    </source>
</evidence>
<dbReference type="EMBL" id="KB908593">
    <property type="protein sequence ID" value="EOA86418.1"/>
    <property type="molecule type" value="Genomic_DNA"/>
</dbReference>
<keyword evidence="6" id="KW-0539">Nucleus</keyword>
<dbReference type="HOGENOM" id="CLU_493607_0_0_1"/>
<evidence type="ECO:0000256" key="4">
    <source>
        <dbReference type="ARBA" id="ARBA00023125"/>
    </source>
</evidence>
<gene>
    <name evidence="9" type="ORF">SETTUDRAFT_39550</name>
</gene>
<name>R0JZU9_EXST2</name>
<keyword evidence="5" id="KW-0804">Transcription</keyword>
<feature type="region of interest" description="Disordered" evidence="7">
    <location>
        <begin position="56"/>
        <end position="95"/>
    </location>
</feature>
<evidence type="ECO:0000256" key="3">
    <source>
        <dbReference type="ARBA" id="ARBA00023015"/>
    </source>
</evidence>
<evidence type="ECO:0000256" key="5">
    <source>
        <dbReference type="ARBA" id="ARBA00023163"/>
    </source>
</evidence>